<sequence>MSMLSSTFHDKELISIAVIDDALTIEILTQERKTKIRVGGLQKLLVTDFKEGNIINVVRVIHTGCSTESVGAVRSLLQYVYEISDNELQQDAKLSCSFDEKIKEYEEGSILIFEIEPSYGAYLVAVGRDILEGV</sequence>
<reference evidence="1 2" key="1">
    <citation type="journal article" date="2018" name="Front. Microbiol.">
        <title>Pseudomonas orientalis F9: A Potent Antagonist against Phytopathogens with Phytotoxic Effect in the Apple Flower.</title>
        <authorList>
            <person name="Zengerer V."/>
            <person name="Schmid M."/>
            <person name="Bieri M."/>
            <person name="Muller D.C."/>
            <person name="Remus-Emsermann M.N.P."/>
            <person name="Ahrens C.H."/>
            <person name="Pelludat C."/>
        </authorList>
    </citation>
    <scope>NUCLEOTIDE SEQUENCE [LARGE SCALE GENOMIC DNA]</scope>
    <source>
        <strain evidence="1 2">F9</strain>
    </source>
</reference>
<proteinExistence type="predicted"/>
<accession>A0A2L0RYK5</accession>
<name>A0A2L0RYK5_9PSED</name>
<dbReference type="AlphaFoldDB" id="A0A2L0RYK5"/>
<organism evidence="1 2">
    <name type="scientific">Pseudomonas orientalis</name>
    <dbReference type="NCBI Taxonomy" id="76758"/>
    <lineage>
        <taxon>Bacteria</taxon>
        <taxon>Pseudomonadati</taxon>
        <taxon>Pseudomonadota</taxon>
        <taxon>Gammaproteobacteria</taxon>
        <taxon>Pseudomonadales</taxon>
        <taxon>Pseudomonadaceae</taxon>
        <taxon>Pseudomonas</taxon>
    </lineage>
</organism>
<protein>
    <submittedName>
        <fullName evidence="1">Uncharacterized protein</fullName>
    </submittedName>
</protein>
<gene>
    <name evidence="1" type="ORF">BOP93_14890</name>
</gene>
<dbReference type="KEGG" id="poi:BOP93_14890"/>
<dbReference type="EMBL" id="CP018049">
    <property type="protein sequence ID" value="AUZ46834.1"/>
    <property type="molecule type" value="Genomic_DNA"/>
</dbReference>
<dbReference type="Proteomes" id="UP000239888">
    <property type="component" value="Chromosome"/>
</dbReference>
<evidence type="ECO:0000313" key="1">
    <source>
        <dbReference type="EMBL" id="AUZ46834.1"/>
    </source>
</evidence>
<evidence type="ECO:0000313" key="2">
    <source>
        <dbReference type="Proteomes" id="UP000239888"/>
    </source>
</evidence>